<dbReference type="Pfam" id="PF06401">
    <property type="entry name" value="Alpha-2-MRAP_C"/>
    <property type="match status" value="1"/>
</dbReference>
<name>A0AAD4R5X8_9BILA</name>
<dbReference type="AlphaFoldDB" id="A0AAD4R5X8"/>
<dbReference type="GO" id="GO:0050750">
    <property type="term" value="F:low-density lipoprotein particle receptor binding"/>
    <property type="evidence" value="ECO:0007669"/>
    <property type="project" value="InterPro"/>
</dbReference>
<reference evidence="3" key="1">
    <citation type="submission" date="2022-01" db="EMBL/GenBank/DDBJ databases">
        <title>Genome Sequence Resource for Two Populations of Ditylenchus destructor, the Migratory Endoparasitic Phytonematode.</title>
        <authorList>
            <person name="Zhang H."/>
            <person name="Lin R."/>
            <person name="Xie B."/>
        </authorList>
    </citation>
    <scope>NUCLEOTIDE SEQUENCE</scope>
    <source>
        <strain evidence="3">BazhouSP</strain>
    </source>
</reference>
<accession>A0AAD4R5X8</accession>
<dbReference type="PANTHER" id="PTHR16560:SF2">
    <property type="entry name" value="ALPHA-2-MACROGLOBULIN RECEPTOR-ASSOCIATED PROTEIN"/>
    <property type="match status" value="1"/>
</dbReference>
<dbReference type="EMBL" id="JAKKPZ010000019">
    <property type="protein sequence ID" value="KAI1712260.1"/>
    <property type="molecule type" value="Genomic_DNA"/>
</dbReference>
<dbReference type="Proteomes" id="UP001201812">
    <property type="component" value="Unassembled WGS sequence"/>
</dbReference>
<keyword evidence="1" id="KW-0175">Coiled coil</keyword>
<dbReference type="InterPro" id="IPR038003">
    <property type="entry name" value="A2-macroglobuin_RAP"/>
</dbReference>
<dbReference type="GO" id="GO:0008201">
    <property type="term" value="F:heparin binding"/>
    <property type="evidence" value="ECO:0007669"/>
    <property type="project" value="InterPro"/>
</dbReference>
<evidence type="ECO:0000256" key="1">
    <source>
        <dbReference type="SAM" id="Coils"/>
    </source>
</evidence>
<dbReference type="SUPFAM" id="SSF47045">
    <property type="entry name" value="RAP domain-like"/>
    <property type="match status" value="2"/>
</dbReference>
<dbReference type="InterPro" id="IPR010483">
    <property type="entry name" value="Alpha_2_MRAP_C"/>
</dbReference>
<dbReference type="PANTHER" id="PTHR16560">
    <property type="entry name" value="ALPHA-2-MACROGLOBULIN RECEPTOR-ASSOCIATED PROTEIN"/>
    <property type="match status" value="1"/>
</dbReference>
<proteinExistence type="predicted"/>
<dbReference type="GO" id="GO:0005783">
    <property type="term" value="C:endoplasmic reticulum"/>
    <property type="evidence" value="ECO:0007669"/>
    <property type="project" value="InterPro"/>
</dbReference>
<evidence type="ECO:0000259" key="2">
    <source>
        <dbReference type="Pfam" id="PF06401"/>
    </source>
</evidence>
<protein>
    <submittedName>
        <fullName evidence="3">Alpha-2-macroglobulin receptor-associated protein</fullName>
    </submittedName>
</protein>
<keyword evidence="4" id="KW-1185">Reference proteome</keyword>
<dbReference type="GO" id="GO:0048259">
    <property type="term" value="P:regulation of receptor-mediated endocytosis"/>
    <property type="evidence" value="ECO:0007669"/>
    <property type="project" value="TreeGrafter"/>
</dbReference>
<feature type="domain" description="Alpha-2-macroglobulin RAP C-terminal" evidence="2">
    <location>
        <begin position="121"/>
        <end position="321"/>
    </location>
</feature>
<evidence type="ECO:0000313" key="3">
    <source>
        <dbReference type="EMBL" id="KAI1712260.1"/>
    </source>
</evidence>
<comment type="caution">
    <text evidence="3">The sequence shown here is derived from an EMBL/GenBank/DDBJ whole genome shotgun (WGS) entry which is preliminary data.</text>
</comment>
<feature type="coiled-coil region" evidence="1">
    <location>
        <begin position="152"/>
        <end position="221"/>
    </location>
</feature>
<dbReference type="Gene3D" id="1.20.81.10">
    <property type="entry name" value="RAP domain"/>
    <property type="match status" value="3"/>
</dbReference>
<sequence length="321" mass="38086">MEKINFVWSKAQSQLVQNLSDEDDDNLAEIKGRPSRLEKLGRDLAMFDSLYYNLKHSDGLHSKTPAKSVDEIDTKLESLLQRYDLEDTIYAFRMKYKYDQARLHSLNNDESEQDSVHESKTFQDPRLAKIWEASKEDRSFSLGELDDVFYDLREQEQKLEEYNIMLKEVSEYEQQHNHILKEDDGQAELHQQRLATVKQMNQALETNLEMLQNRVTELKQNPFKNRKVRRLWEKALKSRNIMPNELDAIKHELRHFESQLEKVAFHKEQLNDAEEFSRGAGKDAQDEHTAQLREYHEKLARKIKKLEHYLDEKLAAVHNEL</sequence>
<keyword evidence="3" id="KW-0675">Receptor</keyword>
<gene>
    <name evidence="3" type="ORF">DdX_09812</name>
</gene>
<evidence type="ECO:0000313" key="4">
    <source>
        <dbReference type="Proteomes" id="UP001201812"/>
    </source>
</evidence>
<dbReference type="InterPro" id="IPR036744">
    <property type="entry name" value="RAP_sf"/>
</dbReference>
<organism evidence="3 4">
    <name type="scientific">Ditylenchus destructor</name>
    <dbReference type="NCBI Taxonomy" id="166010"/>
    <lineage>
        <taxon>Eukaryota</taxon>
        <taxon>Metazoa</taxon>
        <taxon>Ecdysozoa</taxon>
        <taxon>Nematoda</taxon>
        <taxon>Chromadorea</taxon>
        <taxon>Rhabditida</taxon>
        <taxon>Tylenchina</taxon>
        <taxon>Tylenchomorpha</taxon>
        <taxon>Sphaerularioidea</taxon>
        <taxon>Anguinidae</taxon>
        <taxon>Anguininae</taxon>
        <taxon>Ditylenchus</taxon>
    </lineage>
</organism>
<dbReference type="GO" id="GO:0048019">
    <property type="term" value="F:receptor antagonist activity"/>
    <property type="evidence" value="ECO:0007669"/>
    <property type="project" value="InterPro"/>
</dbReference>